<dbReference type="Pfam" id="PF01380">
    <property type="entry name" value="SIS"/>
    <property type="match status" value="1"/>
</dbReference>
<sequence>MNTQKNNDLLNIIQERYEGFSKGQKLIANYIVDHYDKAAYVTAAKLGEIVGVSESTVVRFAIELGYDGYPKLQKVLQELIKSKLTSVQRIEVSSNRINEDNVLKSVLQSDIEKIKITLDQIDLDDFNNVVETILEANRIFILGVRSSATLASFLGFYFNLIFDNVRLVHTTSVSEMFEQIMRAQAGDVVIGISYPRYSKRTINALQFARNQGAKTIALTDSVESPVAQCANMSLLARSDMASFVDSLVAPLSVINALIAAIGMRRKNEVYNTFEHLEKVWDEYNVYDKDDNHDGKL</sequence>
<dbReference type="InterPro" id="IPR035472">
    <property type="entry name" value="RpiR-like_SIS"/>
</dbReference>
<keyword evidence="7" id="KW-1185">Reference proteome</keyword>
<dbReference type="PROSITE" id="PS51071">
    <property type="entry name" value="HTH_RPIR"/>
    <property type="match status" value="1"/>
</dbReference>
<evidence type="ECO:0000256" key="2">
    <source>
        <dbReference type="ARBA" id="ARBA00023125"/>
    </source>
</evidence>
<dbReference type="CDD" id="cd05013">
    <property type="entry name" value="SIS_RpiR"/>
    <property type="match status" value="1"/>
</dbReference>
<dbReference type="PANTHER" id="PTHR30514:SF18">
    <property type="entry name" value="RPIR-FAMILY TRANSCRIPTIONAL REGULATOR"/>
    <property type="match status" value="1"/>
</dbReference>
<comment type="caution">
    <text evidence="6">The sequence shown here is derived from an EMBL/GenBank/DDBJ whole genome shotgun (WGS) entry which is preliminary data.</text>
</comment>
<evidence type="ECO:0000259" key="4">
    <source>
        <dbReference type="PROSITE" id="PS51071"/>
    </source>
</evidence>
<feature type="domain" description="HTH rpiR-type" evidence="4">
    <location>
        <begin position="7"/>
        <end position="83"/>
    </location>
</feature>
<dbReference type="InterPro" id="IPR000281">
    <property type="entry name" value="HTH_RpiR"/>
</dbReference>
<evidence type="ECO:0000259" key="5">
    <source>
        <dbReference type="PROSITE" id="PS51464"/>
    </source>
</evidence>
<dbReference type="GO" id="GO:0097367">
    <property type="term" value="F:carbohydrate derivative binding"/>
    <property type="evidence" value="ECO:0007669"/>
    <property type="project" value="InterPro"/>
</dbReference>
<dbReference type="AlphaFoldDB" id="A0A318XJS9"/>
<dbReference type="GO" id="GO:0003677">
    <property type="term" value="F:DNA binding"/>
    <property type="evidence" value="ECO:0007669"/>
    <property type="project" value="UniProtKB-KW"/>
</dbReference>
<name>A0A318XJS9_9FIRM</name>
<evidence type="ECO:0000313" key="7">
    <source>
        <dbReference type="Proteomes" id="UP000248132"/>
    </source>
</evidence>
<evidence type="ECO:0000256" key="3">
    <source>
        <dbReference type="ARBA" id="ARBA00023163"/>
    </source>
</evidence>
<dbReference type="Proteomes" id="UP000248132">
    <property type="component" value="Unassembled WGS sequence"/>
</dbReference>
<dbReference type="Gene3D" id="3.40.50.10490">
    <property type="entry name" value="Glucose-6-phosphate isomerase like protein, domain 1"/>
    <property type="match status" value="1"/>
</dbReference>
<dbReference type="SUPFAM" id="SSF53697">
    <property type="entry name" value="SIS domain"/>
    <property type="match status" value="1"/>
</dbReference>
<evidence type="ECO:0000313" key="6">
    <source>
        <dbReference type="EMBL" id="PYG87580.1"/>
    </source>
</evidence>
<proteinExistence type="predicted"/>
<feature type="domain" description="SIS" evidence="5">
    <location>
        <begin position="129"/>
        <end position="268"/>
    </location>
</feature>
<dbReference type="InterPro" id="IPR047640">
    <property type="entry name" value="RpiR-like"/>
</dbReference>
<dbReference type="EMBL" id="QKMR01000010">
    <property type="protein sequence ID" value="PYG87580.1"/>
    <property type="molecule type" value="Genomic_DNA"/>
</dbReference>
<dbReference type="PANTHER" id="PTHR30514">
    <property type="entry name" value="GLUCOKINASE"/>
    <property type="match status" value="1"/>
</dbReference>
<dbReference type="InterPro" id="IPR036388">
    <property type="entry name" value="WH-like_DNA-bd_sf"/>
</dbReference>
<keyword evidence="3" id="KW-0804">Transcription</keyword>
<dbReference type="GO" id="GO:0003700">
    <property type="term" value="F:DNA-binding transcription factor activity"/>
    <property type="evidence" value="ECO:0007669"/>
    <property type="project" value="InterPro"/>
</dbReference>
<organism evidence="6 7">
    <name type="scientific">Ruminiclostridium sufflavum DSM 19573</name>
    <dbReference type="NCBI Taxonomy" id="1121337"/>
    <lineage>
        <taxon>Bacteria</taxon>
        <taxon>Bacillati</taxon>
        <taxon>Bacillota</taxon>
        <taxon>Clostridia</taxon>
        <taxon>Eubacteriales</taxon>
        <taxon>Oscillospiraceae</taxon>
        <taxon>Ruminiclostridium</taxon>
    </lineage>
</organism>
<gene>
    <name evidence="6" type="ORF">LY28_01949</name>
</gene>
<keyword evidence="1" id="KW-0805">Transcription regulation</keyword>
<evidence type="ECO:0000256" key="1">
    <source>
        <dbReference type="ARBA" id="ARBA00023015"/>
    </source>
</evidence>
<dbReference type="PROSITE" id="PS51464">
    <property type="entry name" value="SIS"/>
    <property type="match status" value="1"/>
</dbReference>
<keyword evidence="2" id="KW-0238">DNA-binding</keyword>
<dbReference type="OrthoDB" id="2930at2"/>
<accession>A0A318XJS9</accession>
<dbReference type="InterPro" id="IPR009057">
    <property type="entry name" value="Homeodomain-like_sf"/>
</dbReference>
<dbReference type="Gene3D" id="1.10.10.10">
    <property type="entry name" value="Winged helix-like DNA-binding domain superfamily/Winged helix DNA-binding domain"/>
    <property type="match status" value="1"/>
</dbReference>
<protein>
    <submittedName>
        <fullName evidence="6">RpiR family transcriptional regulator</fullName>
    </submittedName>
</protein>
<dbReference type="RefSeq" id="WP_110461984.1">
    <property type="nucleotide sequence ID" value="NZ_QKMR01000010.1"/>
</dbReference>
<reference evidence="6 7" key="1">
    <citation type="submission" date="2018-06" db="EMBL/GenBank/DDBJ databases">
        <title>Genomic Encyclopedia of Type Strains, Phase I: the one thousand microbial genomes (KMG-I) project.</title>
        <authorList>
            <person name="Kyrpides N."/>
        </authorList>
    </citation>
    <scope>NUCLEOTIDE SEQUENCE [LARGE SCALE GENOMIC DNA]</scope>
    <source>
        <strain evidence="6 7">DSM 19573</strain>
    </source>
</reference>
<dbReference type="Pfam" id="PF01418">
    <property type="entry name" value="HTH_6"/>
    <property type="match status" value="1"/>
</dbReference>
<dbReference type="InterPro" id="IPR046348">
    <property type="entry name" value="SIS_dom_sf"/>
</dbReference>
<dbReference type="GO" id="GO:1901135">
    <property type="term" value="P:carbohydrate derivative metabolic process"/>
    <property type="evidence" value="ECO:0007669"/>
    <property type="project" value="InterPro"/>
</dbReference>
<dbReference type="InterPro" id="IPR001347">
    <property type="entry name" value="SIS_dom"/>
</dbReference>
<dbReference type="SUPFAM" id="SSF46689">
    <property type="entry name" value="Homeodomain-like"/>
    <property type="match status" value="1"/>
</dbReference>